<evidence type="ECO:0000313" key="1">
    <source>
        <dbReference type="EMBL" id="KFO32341.1"/>
    </source>
</evidence>
<name>A0A091EAQ4_FUKDA</name>
<dbReference type="eggNOG" id="KOG3108">
    <property type="taxonomic scope" value="Eukaryota"/>
</dbReference>
<dbReference type="AlphaFoldDB" id="A0A091EAQ4"/>
<organism evidence="1 2">
    <name type="scientific">Fukomys damarensis</name>
    <name type="common">Damaraland mole rat</name>
    <name type="synonym">Cryptomys damarensis</name>
    <dbReference type="NCBI Taxonomy" id="885580"/>
    <lineage>
        <taxon>Eukaryota</taxon>
        <taxon>Metazoa</taxon>
        <taxon>Chordata</taxon>
        <taxon>Craniata</taxon>
        <taxon>Vertebrata</taxon>
        <taxon>Euteleostomi</taxon>
        <taxon>Mammalia</taxon>
        <taxon>Eutheria</taxon>
        <taxon>Euarchontoglires</taxon>
        <taxon>Glires</taxon>
        <taxon>Rodentia</taxon>
        <taxon>Hystricomorpha</taxon>
        <taxon>Bathyergidae</taxon>
        <taxon>Fukomys</taxon>
    </lineage>
</organism>
<keyword evidence="2" id="KW-1185">Reference proteome</keyword>
<reference evidence="1 2" key="1">
    <citation type="submission" date="2013-11" db="EMBL/GenBank/DDBJ databases">
        <title>The Damaraland mole rat (Fukomys damarensis) genome and evolution of African mole rats.</title>
        <authorList>
            <person name="Gladyshev V.N."/>
            <person name="Fang X."/>
        </authorList>
    </citation>
    <scope>NUCLEOTIDE SEQUENCE [LARGE SCALE GENOMIC DNA]</scope>
    <source>
        <tissue evidence="1">Liver</tissue>
    </source>
</reference>
<gene>
    <name evidence="1" type="ORF">H920_06288</name>
</gene>
<accession>A0A091EAQ4</accession>
<dbReference type="InterPro" id="IPR012340">
    <property type="entry name" value="NA-bd_OB-fold"/>
</dbReference>
<dbReference type="Proteomes" id="UP000028990">
    <property type="component" value="Unassembled WGS sequence"/>
</dbReference>
<dbReference type="EMBL" id="KN122182">
    <property type="protein sequence ID" value="KFO32341.1"/>
    <property type="molecule type" value="Genomic_DNA"/>
</dbReference>
<protein>
    <submittedName>
        <fullName evidence="1">CST complex subunit STN1</fullName>
    </submittedName>
</protein>
<proteinExistence type="predicted"/>
<sequence length="143" mass="15863">MPQRSPLMQSESSRCDETPCLLWGLDPVFVAFAKLYIRDILAMKESRQMPGIFLYNGHPIKQVDILGTVIAMKERDTFYSYGVVSRFCPCCLQAQGGSQLTFQAATPRCPFHHRPELGVLLPTLTHSGAHSATKLGRQQAVGP</sequence>
<evidence type="ECO:0000313" key="2">
    <source>
        <dbReference type="Proteomes" id="UP000028990"/>
    </source>
</evidence>
<dbReference type="Gene3D" id="2.40.50.140">
    <property type="entry name" value="Nucleic acid-binding proteins"/>
    <property type="match status" value="1"/>
</dbReference>